<dbReference type="EMBL" id="CAJOBC010088789">
    <property type="protein sequence ID" value="CAF4372930.1"/>
    <property type="molecule type" value="Genomic_DNA"/>
</dbReference>
<dbReference type="EMBL" id="CAJNOQ010023249">
    <property type="protein sequence ID" value="CAF1512469.1"/>
    <property type="molecule type" value="Genomic_DNA"/>
</dbReference>
<feature type="compositionally biased region" description="Basic and acidic residues" evidence="1">
    <location>
        <begin position="448"/>
        <end position="457"/>
    </location>
</feature>
<dbReference type="Proteomes" id="UP000663829">
    <property type="component" value="Unassembled WGS sequence"/>
</dbReference>
<evidence type="ECO:0000313" key="2">
    <source>
        <dbReference type="EMBL" id="CAF1512469.1"/>
    </source>
</evidence>
<dbReference type="OrthoDB" id="2130750at2759"/>
<keyword evidence="4" id="KW-1185">Reference proteome</keyword>
<feature type="compositionally biased region" description="Polar residues" evidence="1">
    <location>
        <begin position="388"/>
        <end position="425"/>
    </location>
</feature>
<accession>A0A815U1P9</accession>
<evidence type="ECO:0000313" key="4">
    <source>
        <dbReference type="Proteomes" id="UP000663829"/>
    </source>
</evidence>
<reference evidence="2" key="1">
    <citation type="submission" date="2021-02" db="EMBL/GenBank/DDBJ databases">
        <authorList>
            <person name="Nowell W R."/>
        </authorList>
    </citation>
    <scope>NUCLEOTIDE SEQUENCE</scope>
</reference>
<comment type="caution">
    <text evidence="2">The sequence shown here is derived from an EMBL/GenBank/DDBJ whole genome shotgun (WGS) entry which is preliminary data.</text>
</comment>
<gene>
    <name evidence="2" type="ORF">GPM918_LOCUS37175</name>
    <name evidence="3" type="ORF">SRO942_LOCUS37934</name>
</gene>
<feature type="non-terminal residue" evidence="2">
    <location>
        <position position="567"/>
    </location>
</feature>
<evidence type="ECO:0000313" key="3">
    <source>
        <dbReference type="EMBL" id="CAF4372930.1"/>
    </source>
</evidence>
<feature type="region of interest" description="Disordered" evidence="1">
    <location>
        <begin position="381"/>
        <end position="567"/>
    </location>
</feature>
<feature type="compositionally biased region" description="Pro residues" evidence="1">
    <location>
        <begin position="427"/>
        <end position="441"/>
    </location>
</feature>
<feature type="non-terminal residue" evidence="2">
    <location>
        <position position="1"/>
    </location>
</feature>
<organism evidence="2 4">
    <name type="scientific">Didymodactylos carnosus</name>
    <dbReference type="NCBI Taxonomy" id="1234261"/>
    <lineage>
        <taxon>Eukaryota</taxon>
        <taxon>Metazoa</taxon>
        <taxon>Spiralia</taxon>
        <taxon>Gnathifera</taxon>
        <taxon>Rotifera</taxon>
        <taxon>Eurotatoria</taxon>
        <taxon>Bdelloidea</taxon>
        <taxon>Philodinida</taxon>
        <taxon>Philodinidae</taxon>
        <taxon>Didymodactylos</taxon>
    </lineage>
</organism>
<dbReference type="AlphaFoldDB" id="A0A815U1P9"/>
<name>A0A815U1P9_9BILA</name>
<dbReference type="Proteomes" id="UP000681722">
    <property type="component" value="Unassembled WGS sequence"/>
</dbReference>
<feature type="compositionally biased region" description="Polar residues" evidence="1">
    <location>
        <begin position="525"/>
        <end position="542"/>
    </location>
</feature>
<sequence length="567" mass="65953">TEHRFGHEVIDDIVDKPTNLFTSHSTSSFDYNNINNNPLSKTLSNALNSSSNQRTYSSFTNIPSLYKSETNFLPSSTTDRLHLTLPRSNSSTTANIHQQSLSNDERQKELKMVLKNLYSKTNINNDEQQQQQQQQQQFNENLDSHYFMKNTNQDQMLTTTNWTSAFTNMNNGEDKLSNINEVITLDDLNEHSSSNGNLLQRELKEKELDIVHLQKELQEVQLENKLIKAKVSGVFYQNGTNKIDDSNNPENEILRREKDVLENELKKSHELIAKLQQSPIQKAQVYSKIDEITLHQKETLEKKLRLYEKQLTVLTQENEKYNQHFHQTDRAIQQLKRENEELQQKVTETKKRNEEMLYQEFNVLRSDLKLLKQRNDELFEENRRLQQEQRNVNYRTTYRSPSPSPYTNGNMTNSHVYNQESTSDNIPPLPPNYSSSKPPPSSTTRRLSSNDRRKDGNGIESSTYQSKSSNLRSDSPTSEASDSTQYLTSVSVERYTRPQSNRVRNNINNREQKYDQLPLSRYPSRLSTEELQSADMINNKNNGGKRILKKNRSVEWSNVPNDDNNGE</sequence>
<protein>
    <submittedName>
        <fullName evidence="2">Uncharacterized protein</fullName>
    </submittedName>
</protein>
<feature type="compositionally biased region" description="Polar residues" evidence="1">
    <location>
        <begin position="554"/>
        <end position="567"/>
    </location>
</feature>
<proteinExistence type="predicted"/>
<evidence type="ECO:0000256" key="1">
    <source>
        <dbReference type="SAM" id="MobiDB-lite"/>
    </source>
</evidence>
<feature type="compositionally biased region" description="Polar residues" evidence="1">
    <location>
        <begin position="459"/>
        <end position="509"/>
    </location>
</feature>